<proteinExistence type="inferred from homology"/>
<dbReference type="Pfam" id="PF01081">
    <property type="entry name" value="Aldolase"/>
    <property type="match status" value="1"/>
</dbReference>
<gene>
    <name evidence="6" type="ORF">ACFPOE_10760</name>
</gene>
<reference evidence="7" key="1">
    <citation type="journal article" date="2019" name="Int. J. Syst. Evol. Microbiol.">
        <title>The Global Catalogue of Microorganisms (GCM) 10K type strain sequencing project: providing services to taxonomists for standard genome sequencing and annotation.</title>
        <authorList>
            <consortium name="The Broad Institute Genomics Platform"/>
            <consortium name="The Broad Institute Genome Sequencing Center for Infectious Disease"/>
            <person name="Wu L."/>
            <person name="Ma J."/>
        </authorList>
    </citation>
    <scope>NUCLEOTIDE SEQUENCE [LARGE SCALE GENOMIC DNA]</scope>
    <source>
        <strain evidence="7">CCUG 57401</strain>
    </source>
</reference>
<dbReference type="Proteomes" id="UP001596037">
    <property type="component" value="Unassembled WGS sequence"/>
</dbReference>
<dbReference type="InterPro" id="IPR000887">
    <property type="entry name" value="Aldlse_KDPG_KHG"/>
</dbReference>
<evidence type="ECO:0000256" key="3">
    <source>
        <dbReference type="ARBA" id="ARBA00011233"/>
    </source>
</evidence>
<dbReference type="PANTHER" id="PTHR30246:SF1">
    <property type="entry name" value="2-DEHYDRO-3-DEOXY-6-PHOSPHOGALACTONATE ALDOLASE-RELATED"/>
    <property type="match status" value="1"/>
</dbReference>
<dbReference type="EMBL" id="JBHSMF010000006">
    <property type="protein sequence ID" value="MFC5498014.1"/>
    <property type="molecule type" value="Genomic_DNA"/>
</dbReference>
<dbReference type="GO" id="GO:0008674">
    <property type="term" value="F:2-dehydro-3-deoxy-6-phosphogalactonate aldolase activity"/>
    <property type="evidence" value="ECO:0007669"/>
    <property type="project" value="UniProtKB-EC"/>
</dbReference>
<comment type="caution">
    <text evidence="6">The sequence shown here is derived from an EMBL/GenBank/DDBJ whole genome shotgun (WGS) entry which is preliminary data.</text>
</comment>
<dbReference type="EC" id="4.1.2.21" evidence="6"/>
<evidence type="ECO:0000256" key="4">
    <source>
        <dbReference type="ARBA" id="ARBA00023239"/>
    </source>
</evidence>
<comment type="subunit">
    <text evidence="3">Homotrimer.</text>
</comment>
<evidence type="ECO:0000256" key="2">
    <source>
        <dbReference type="ARBA" id="ARBA00006906"/>
    </source>
</evidence>
<keyword evidence="4 6" id="KW-0456">Lyase</keyword>
<dbReference type="SUPFAM" id="SSF51569">
    <property type="entry name" value="Aldolase"/>
    <property type="match status" value="1"/>
</dbReference>
<dbReference type="Gene3D" id="3.20.20.70">
    <property type="entry name" value="Aldolase class I"/>
    <property type="match status" value="1"/>
</dbReference>
<dbReference type="NCBIfam" id="NF006600">
    <property type="entry name" value="PRK09140.1"/>
    <property type="match status" value="1"/>
</dbReference>
<comment type="similarity">
    <text evidence="2">Belongs to the KHG/KDPG aldolase family.</text>
</comment>
<keyword evidence="5" id="KW-0119">Carbohydrate metabolism</keyword>
<protein>
    <submittedName>
        <fullName evidence="6">2-dehydro-3-deoxy-6-phosphogalactonate aldolase</fullName>
        <ecNumber evidence="6">4.1.2.21</ecNumber>
    </submittedName>
</protein>
<evidence type="ECO:0000256" key="1">
    <source>
        <dbReference type="ARBA" id="ARBA00004761"/>
    </source>
</evidence>
<sequence>MNPQQKFTAAMAALPLVAILRGLRPVEAAGVGAALADAGFGLIEVPLNSPQPLQSIEALAAQHPQALVGAGTVLTVKDVDDVHGAGGQLVVAPNFDAAVVRQALRYGMVCLPGVLSATEAFAALAAGASGLKLFPAEMIPPPAVKALRAVLAPEVALLPVGGIGARNMGEYRAAGASGFGIGSALYKPGLDAQQVGANAREFAAAWAGTMRA</sequence>
<accession>A0ABW0NBS1</accession>
<keyword evidence="7" id="KW-1185">Reference proteome</keyword>
<evidence type="ECO:0000256" key="5">
    <source>
        <dbReference type="ARBA" id="ARBA00023277"/>
    </source>
</evidence>
<organism evidence="6 7">
    <name type="scientific">Caenimonas terrae</name>
    <dbReference type="NCBI Taxonomy" id="696074"/>
    <lineage>
        <taxon>Bacteria</taxon>
        <taxon>Pseudomonadati</taxon>
        <taxon>Pseudomonadota</taxon>
        <taxon>Betaproteobacteria</taxon>
        <taxon>Burkholderiales</taxon>
        <taxon>Comamonadaceae</taxon>
        <taxon>Caenimonas</taxon>
    </lineage>
</organism>
<dbReference type="InterPro" id="IPR013785">
    <property type="entry name" value="Aldolase_TIM"/>
</dbReference>
<dbReference type="CDD" id="cd00452">
    <property type="entry name" value="KDPG_aldolase"/>
    <property type="match status" value="1"/>
</dbReference>
<evidence type="ECO:0000313" key="6">
    <source>
        <dbReference type="EMBL" id="MFC5498014.1"/>
    </source>
</evidence>
<dbReference type="RefSeq" id="WP_376850081.1">
    <property type="nucleotide sequence ID" value="NZ_JBHSMF010000006.1"/>
</dbReference>
<dbReference type="PANTHER" id="PTHR30246">
    <property type="entry name" value="2-KETO-3-DEOXY-6-PHOSPHOGLUCONATE ALDOLASE"/>
    <property type="match status" value="1"/>
</dbReference>
<evidence type="ECO:0000313" key="7">
    <source>
        <dbReference type="Proteomes" id="UP001596037"/>
    </source>
</evidence>
<name>A0ABW0NBS1_9BURK</name>
<comment type="pathway">
    <text evidence="1">Carbohydrate acid metabolism.</text>
</comment>